<dbReference type="OrthoDB" id="452776at2"/>
<dbReference type="Gene3D" id="2.160.20.10">
    <property type="entry name" value="Single-stranded right-handed beta-helix, Pectin lyase-like"/>
    <property type="match status" value="2"/>
</dbReference>
<evidence type="ECO:0000259" key="1">
    <source>
        <dbReference type="SMART" id="SM00912"/>
    </source>
</evidence>
<sequence>MLNFNKPISFLPLFITANLLINLLAKIPLSQAQVISDQTLPNPTVVNKNNNTNIITGGTQAGSNLFHSFQEFSIKNGNTASFQHNADITNILSRVTGKLPSNIDGLINVLQNNGALSNANLFLINPNGIVFGQEASLNIGGSFIASTADSFIFENGTEFSAVNPVDNQPLLTINVPVGLQFGTNPGAIINESFAGDVGLEVQSGNTLALVGGNVELPGGVLTALDGRIELGSVASPAIVSLKSIESGFALGYEEVEKFGDIQLSQFAFVDVGGDIGGDAAINSRNLKVEDGSQISSVIFSQGKGSNIVVNATENIELIGTSEDGEFYSGFISQLEFGATGKSANLLLVANQLFINDGATISSNNLSSGIGANITISTRNLELSGTNILDNPSGIFTLTQGIAKAGNIAIATDNLLLQDGGQVSSITRTSGEGGNIEIVAKESLTARGMSNTDKVSSGIFAQTFGTGFAGTLKIETNQLGLLSGAQINSDTFADGAGGEIVINAQNIDISGIALDANGEVISFKDRLVINSGIFASNGPNSSGNAASLTINTNNLNMSDGAIVQTSTLGSGDAGTLTIDAKNIYLSGISKNQLFPTAILSASGGVTGGDFVGFPEATGKGGAVNITTNNLTVENQAQVALTSLNSTDAAQGAGNLDINAENITLSNGGKLNAQSNSGNGGNINLNLKDLLILRDNSFISTTAGSAEQGGDGGNIDINAEDGFVVAFPNQNSDITANAFSGQGGAININAIGIYNLGVGNSRETNTTNDIDASSEFGQAGSILLNTPDVDPNRGVIELPSNLVDASDQVAQACTPRGRQNASTFIATGRGGLPLSPNQPVRKPAVITSWVDLPSQNQSEEVSSSKQEIERKRIVEAQKFVVDKNGDVLLVAESEEAGMGKSGLSCG</sequence>
<name>A0A1Z4LK47_9CYAN</name>
<dbReference type="AlphaFoldDB" id="A0A1Z4LK47"/>
<gene>
    <name evidence="2" type="ORF">NIES267_10880</name>
</gene>
<dbReference type="InterPro" id="IPR012334">
    <property type="entry name" value="Pectin_lyas_fold"/>
</dbReference>
<dbReference type="SUPFAM" id="SSF51126">
    <property type="entry name" value="Pectin lyase-like"/>
    <property type="match status" value="3"/>
</dbReference>
<dbReference type="NCBIfam" id="TIGR01901">
    <property type="entry name" value="adhes_NPXG"/>
    <property type="match status" value="1"/>
</dbReference>
<dbReference type="InterPro" id="IPR011050">
    <property type="entry name" value="Pectin_lyase_fold/virulence"/>
</dbReference>
<dbReference type="Proteomes" id="UP000218418">
    <property type="component" value="Chromosome"/>
</dbReference>
<dbReference type="Pfam" id="PF05860">
    <property type="entry name" value="TPS"/>
    <property type="match status" value="1"/>
</dbReference>
<proteinExistence type="predicted"/>
<feature type="domain" description="Filamentous haemagglutinin FhaB/tRNA nuclease CdiA-like TPS" evidence="1">
    <location>
        <begin position="35"/>
        <end position="154"/>
    </location>
</feature>
<evidence type="ECO:0000313" key="3">
    <source>
        <dbReference type="Proteomes" id="UP000218418"/>
    </source>
</evidence>
<evidence type="ECO:0000313" key="2">
    <source>
        <dbReference type="EMBL" id="BAY81611.1"/>
    </source>
</evidence>
<organism evidence="2 3">
    <name type="scientific">Calothrix parasitica NIES-267</name>
    <dbReference type="NCBI Taxonomy" id="1973488"/>
    <lineage>
        <taxon>Bacteria</taxon>
        <taxon>Bacillati</taxon>
        <taxon>Cyanobacteriota</taxon>
        <taxon>Cyanophyceae</taxon>
        <taxon>Nostocales</taxon>
        <taxon>Calotrichaceae</taxon>
        <taxon>Calothrix</taxon>
    </lineage>
</organism>
<dbReference type="SMART" id="SM00912">
    <property type="entry name" value="Haemagg_act"/>
    <property type="match status" value="1"/>
</dbReference>
<reference evidence="2 3" key="1">
    <citation type="submission" date="2017-06" db="EMBL/GenBank/DDBJ databases">
        <title>Genome sequencing of cyanobaciteial culture collection at National Institute for Environmental Studies (NIES).</title>
        <authorList>
            <person name="Hirose Y."/>
            <person name="Shimura Y."/>
            <person name="Fujisawa T."/>
            <person name="Nakamura Y."/>
            <person name="Kawachi M."/>
        </authorList>
    </citation>
    <scope>NUCLEOTIDE SEQUENCE [LARGE SCALE GENOMIC DNA]</scope>
    <source>
        <strain evidence="2 3">NIES-267</strain>
    </source>
</reference>
<accession>A0A1Z4LK47</accession>
<dbReference type="EMBL" id="AP018227">
    <property type="protein sequence ID" value="BAY81611.1"/>
    <property type="molecule type" value="Genomic_DNA"/>
</dbReference>
<keyword evidence="3" id="KW-1185">Reference proteome</keyword>
<protein>
    <submittedName>
        <fullName evidence="2">Filamentous hemagglutinin family outer membrane protein</fullName>
    </submittedName>
</protein>
<dbReference type="InterPro" id="IPR008638">
    <property type="entry name" value="FhaB/CdiA-like_TPS"/>
</dbReference>